<sequence>MPDTLPEPPLPRMHLPCLAVAILIMLGGSLNPFLMAGPQGQADHGMAFVLLIAMTAGMVRGVGFVPVGRIWRWLFSGWTCLLSLIAAAAMRFLA</sequence>
<keyword evidence="1" id="KW-0812">Transmembrane</keyword>
<feature type="transmembrane region" description="Helical" evidence="1">
    <location>
        <begin position="13"/>
        <end position="34"/>
    </location>
</feature>
<dbReference type="Pfam" id="PF09600">
    <property type="entry name" value="Cyd_oper_YbgE"/>
    <property type="match status" value="1"/>
</dbReference>
<name>A0ABQ6FI07_9RHOO</name>
<dbReference type="InterPro" id="IPR011846">
    <property type="entry name" value="Cyd_oper_YbgE"/>
</dbReference>
<feature type="transmembrane region" description="Helical" evidence="1">
    <location>
        <begin position="73"/>
        <end position="93"/>
    </location>
</feature>
<dbReference type="RefSeq" id="WP_284189310.1">
    <property type="nucleotide sequence ID" value="NZ_BSPX01000074.1"/>
</dbReference>
<accession>A0ABQ6FI07</accession>
<evidence type="ECO:0000313" key="2">
    <source>
        <dbReference type="EMBL" id="GLT24147.1"/>
    </source>
</evidence>
<proteinExistence type="predicted"/>
<evidence type="ECO:0000256" key="1">
    <source>
        <dbReference type="SAM" id="Phobius"/>
    </source>
</evidence>
<organism evidence="2 3">
    <name type="scientific">Zoogloea oryzae</name>
    <dbReference type="NCBI Taxonomy" id="310767"/>
    <lineage>
        <taxon>Bacteria</taxon>
        <taxon>Pseudomonadati</taxon>
        <taxon>Pseudomonadota</taxon>
        <taxon>Betaproteobacteria</taxon>
        <taxon>Rhodocyclales</taxon>
        <taxon>Zoogloeaceae</taxon>
        <taxon>Zoogloea</taxon>
    </lineage>
</organism>
<reference evidence="3" key="1">
    <citation type="journal article" date="2019" name="Int. J. Syst. Evol. Microbiol.">
        <title>The Global Catalogue of Microorganisms (GCM) 10K type strain sequencing project: providing services to taxonomists for standard genome sequencing and annotation.</title>
        <authorList>
            <consortium name="The Broad Institute Genomics Platform"/>
            <consortium name="The Broad Institute Genome Sequencing Center for Infectious Disease"/>
            <person name="Wu L."/>
            <person name="Ma J."/>
        </authorList>
    </citation>
    <scope>NUCLEOTIDE SEQUENCE [LARGE SCALE GENOMIC DNA]</scope>
    <source>
        <strain evidence="3">NBRC 102407</strain>
    </source>
</reference>
<protein>
    <recommendedName>
        <fullName evidence="4">Cyd operon protein YbgE</fullName>
    </recommendedName>
</protein>
<keyword evidence="1" id="KW-0472">Membrane</keyword>
<keyword evidence="3" id="KW-1185">Reference proteome</keyword>
<keyword evidence="1" id="KW-1133">Transmembrane helix</keyword>
<evidence type="ECO:0000313" key="3">
    <source>
        <dbReference type="Proteomes" id="UP001157167"/>
    </source>
</evidence>
<evidence type="ECO:0008006" key="4">
    <source>
        <dbReference type="Google" id="ProtNLM"/>
    </source>
</evidence>
<gene>
    <name evidence="2" type="ORF">GCM10007933_36190</name>
</gene>
<dbReference type="Proteomes" id="UP001157167">
    <property type="component" value="Unassembled WGS sequence"/>
</dbReference>
<feature type="transmembrane region" description="Helical" evidence="1">
    <location>
        <begin position="46"/>
        <end position="67"/>
    </location>
</feature>
<comment type="caution">
    <text evidence="2">The sequence shown here is derived from an EMBL/GenBank/DDBJ whole genome shotgun (WGS) entry which is preliminary data.</text>
</comment>
<dbReference type="EMBL" id="BSPX01000074">
    <property type="protein sequence ID" value="GLT24147.1"/>
    <property type="molecule type" value="Genomic_DNA"/>
</dbReference>